<sequence>MNPDSRLKCLALALTACLGLFALTPASAAEAPATYSFGVLSQRSPVLTAEYWNPILDYVSRKTGANLALKVARTAPESNDAMEKGEYDFVYSNTIFQPKMAKADYQVILRPQDEAITGQIVTLADSPVRKLKDLEGKEVGFPSLAAFVGYAVPMDQLLHQGVHVTPVFGGNQEGIIAQLKAGKVIAAGVNNQVMRAFASRENVQYRVLWESSGFLNIPIAAHPRVPKKVVEEVRRVLDDMDRNPEGLRILEASAGIVGQKPPYGFRASSPADYRSYSDFYRTTLVKDIK</sequence>
<evidence type="ECO:0000256" key="1">
    <source>
        <dbReference type="SAM" id="SignalP"/>
    </source>
</evidence>
<dbReference type="AlphaFoldDB" id="A0A6F8VAT8"/>
<name>A0A6F8VAT8_9PROT</name>
<gene>
    <name evidence="2" type="ORF">SKTS_17140</name>
</gene>
<dbReference type="SUPFAM" id="SSF53850">
    <property type="entry name" value="Periplasmic binding protein-like II"/>
    <property type="match status" value="1"/>
</dbReference>
<dbReference type="PANTHER" id="PTHR35841">
    <property type="entry name" value="PHOSPHONATES-BINDING PERIPLASMIC PROTEIN"/>
    <property type="match status" value="1"/>
</dbReference>
<dbReference type="Proteomes" id="UP000502260">
    <property type="component" value="Chromosome"/>
</dbReference>
<feature type="chain" id="PRO_5026095625" evidence="1">
    <location>
        <begin position="29"/>
        <end position="289"/>
    </location>
</feature>
<evidence type="ECO:0000313" key="2">
    <source>
        <dbReference type="EMBL" id="BCB26828.1"/>
    </source>
</evidence>
<dbReference type="Gene3D" id="3.40.190.10">
    <property type="entry name" value="Periplasmic binding protein-like II"/>
    <property type="match status" value="2"/>
</dbReference>
<dbReference type="EMBL" id="AP022853">
    <property type="protein sequence ID" value="BCB26828.1"/>
    <property type="molecule type" value="Genomic_DNA"/>
</dbReference>
<feature type="signal peptide" evidence="1">
    <location>
        <begin position="1"/>
        <end position="28"/>
    </location>
</feature>
<keyword evidence="1" id="KW-0732">Signal</keyword>
<accession>A0A6F8VAT8</accession>
<dbReference type="PANTHER" id="PTHR35841:SF1">
    <property type="entry name" value="PHOSPHONATES-BINDING PERIPLASMIC PROTEIN"/>
    <property type="match status" value="1"/>
</dbReference>
<organism evidence="2 3">
    <name type="scientific">Sulfurimicrobium lacus</name>
    <dbReference type="NCBI Taxonomy" id="2715678"/>
    <lineage>
        <taxon>Bacteria</taxon>
        <taxon>Pseudomonadati</taxon>
        <taxon>Pseudomonadota</taxon>
        <taxon>Betaproteobacteria</taxon>
        <taxon>Nitrosomonadales</taxon>
        <taxon>Sulfuricellaceae</taxon>
        <taxon>Sulfurimicrobium</taxon>
    </lineage>
</organism>
<reference evidence="3" key="1">
    <citation type="submission" date="2020-03" db="EMBL/GenBank/DDBJ databases">
        <title>Complete genome sequence of sulfur-oxidizing bacterium skT11.</title>
        <authorList>
            <person name="Kanda M."/>
            <person name="Kojima H."/>
            <person name="Fukui M."/>
        </authorList>
    </citation>
    <scope>NUCLEOTIDE SEQUENCE [LARGE SCALE GENOMIC DNA]</scope>
    <source>
        <strain evidence="3">skT11</strain>
    </source>
</reference>
<protein>
    <submittedName>
        <fullName evidence="2">Phosphate ABC transporter substrate-binding protein</fullName>
    </submittedName>
</protein>
<dbReference type="RefSeq" id="WP_173063318.1">
    <property type="nucleotide sequence ID" value="NZ_AP022853.1"/>
</dbReference>
<dbReference type="Pfam" id="PF12974">
    <property type="entry name" value="Phosphonate-bd"/>
    <property type="match status" value="1"/>
</dbReference>
<proteinExistence type="predicted"/>
<dbReference type="KEGG" id="slac:SKTS_17140"/>
<keyword evidence="3" id="KW-1185">Reference proteome</keyword>
<evidence type="ECO:0000313" key="3">
    <source>
        <dbReference type="Proteomes" id="UP000502260"/>
    </source>
</evidence>